<dbReference type="EMBL" id="CAWUFR010001254">
    <property type="protein sequence ID" value="CAK6983276.1"/>
    <property type="molecule type" value="Genomic_DNA"/>
</dbReference>
<accession>A0AAV1QGP6</accession>
<feature type="chain" id="PRO_5043617762" evidence="2">
    <location>
        <begin position="28"/>
        <end position="438"/>
    </location>
</feature>
<evidence type="ECO:0000256" key="1">
    <source>
        <dbReference type="SAM" id="MobiDB-lite"/>
    </source>
</evidence>
<feature type="region of interest" description="Disordered" evidence="1">
    <location>
        <begin position="402"/>
        <end position="438"/>
    </location>
</feature>
<sequence>MVLGLSLRVSWICLLLFSSGACFPATGDYKYPYMAPRSNLQSEGSFANQASSPTGNQSPSSMALPIVPYSSADYGYPYMAPVAYDGSSAPGSTSIPIVPYGGGSAPGSSNLQSEGSSHSRVHHQPSANRQLPGSVQHASSPTGNQSPSSMVVGSSASHQPSRSHVTYDSHIPIVPYSGADYGYPYMAPVAYDGGSAPGSTSIPIVPYGGGSAPGSTSIPIVPYSGAGYVSPPVGTGKKTHSFPVQRQPAAGSSPMYGSSSGFAYPAGNAGYPSRNAAAGDHDIPFPHGFMNGAASGFAYPARNAGQPSRNTAAGYNALPYRSPVGGSSHSWDPQPEGAMAFPGFATAGAASDLNAWIEARPFIDLSFLESAQGMQLSGSQETSPPMPSSYIVQSRNSYVRDREAFSDKSYSPEFPEPPVMRSKSMSAPGIVSKGGKKV</sequence>
<gene>
    <name evidence="3" type="ORF">FSCOSCO3_A010493</name>
</gene>
<dbReference type="Proteomes" id="UP001314229">
    <property type="component" value="Unassembled WGS sequence"/>
</dbReference>
<comment type="caution">
    <text evidence="3">The sequence shown here is derived from an EMBL/GenBank/DDBJ whole genome shotgun (WGS) entry which is preliminary data.</text>
</comment>
<feature type="region of interest" description="Disordered" evidence="1">
    <location>
        <begin position="99"/>
        <end position="166"/>
    </location>
</feature>
<feature type="signal peptide" evidence="2">
    <location>
        <begin position="1"/>
        <end position="27"/>
    </location>
</feature>
<dbReference type="AlphaFoldDB" id="A0AAV1QGP6"/>
<keyword evidence="4" id="KW-1185">Reference proteome</keyword>
<evidence type="ECO:0000313" key="3">
    <source>
        <dbReference type="EMBL" id="CAK6983276.1"/>
    </source>
</evidence>
<protein>
    <submittedName>
        <fullName evidence="3">Uncharacterized protein LOC119010344</fullName>
    </submittedName>
</protein>
<feature type="compositionally biased region" description="Polar residues" evidence="1">
    <location>
        <begin position="106"/>
        <end position="118"/>
    </location>
</feature>
<feature type="compositionally biased region" description="Polar residues" evidence="1">
    <location>
        <begin position="125"/>
        <end position="145"/>
    </location>
</feature>
<evidence type="ECO:0000256" key="2">
    <source>
        <dbReference type="SAM" id="SignalP"/>
    </source>
</evidence>
<keyword evidence="2" id="KW-0732">Signal</keyword>
<organism evidence="3 4">
    <name type="scientific">Scomber scombrus</name>
    <name type="common">Atlantic mackerel</name>
    <name type="synonym">Scomber vernalis</name>
    <dbReference type="NCBI Taxonomy" id="13677"/>
    <lineage>
        <taxon>Eukaryota</taxon>
        <taxon>Metazoa</taxon>
        <taxon>Chordata</taxon>
        <taxon>Craniata</taxon>
        <taxon>Vertebrata</taxon>
        <taxon>Euteleostomi</taxon>
        <taxon>Actinopterygii</taxon>
        <taxon>Neopterygii</taxon>
        <taxon>Teleostei</taxon>
        <taxon>Neoteleostei</taxon>
        <taxon>Acanthomorphata</taxon>
        <taxon>Pelagiaria</taxon>
        <taxon>Scombriformes</taxon>
        <taxon>Scombridae</taxon>
        <taxon>Scomber</taxon>
    </lineage>
</organism>
<reference evidence="3 4" key="1">
    <citation type="submission" date="2024-01" db="EMBL/GenBank/DDBJ databases">
        <authorList>
            <person name="Alioto T."/>
            <person name="Alioto T."/>
            <person name="Gomez Garrido J."/>
        </authorList>
    </citation>
    <scope>NUCLEOTIDE SEQUENCE [LARGE SCALE GENOMIC DNA]</scope>
</reference>
<feature type="compositionally biased region" description="Low complexity" evidence="1">
    <location>
        <begin position="146"/>
        <end position="157"/>
    </location>
</feature>
<feature type="region of interest" description="Disordered" evidence="1">
    <location>
        <begin position="43"/>
        <end position="62"/>
    </location>
</feature>
<proteinExistence type="predicted"/>
<feature type="compositionally biased region" description="Polar residues" evidence="1">
    <location>
        <begin position="43"/>
        <end position="61"/>
    </location>
</feature>
<name>A0AAV1QGP6_SCOSC</name>
<evidence type="ECO:0000313" key="4">
    <source>
        <dbReference type="Proteomes" id="UP001314229"/>
    </source>
</evidence>